<comment type="caution">
    <text evidence="1">The sequence shown here is derived from an EMBL/GenBank/DDBJ whole genome shotgun (WGS) entry which is preliminary data.</text>
</comment>
<proteinExistence type="predicted"/>
<dbReference type="AlphaFoldDB" id="A0A2I0I336"/>
<sequence length="313" mass="35161">MVIPSLKGRGQVGKTAGKGLLEFGCLGGTVHPRRHPILASLHRWLGMVARAGSGYDTSLEGAGVCLNHLPVSIDLRMNSILLLCRALLCIDTQVVVWIAVDRHRLNWYMADPGKDHWKAVQWILRYLKGTADVGLLFKKDNNNKCRIVGYTYSNYAANRDKRKSMIGYVFTLSGRTVSWKAVLQYMVALSTTEAKYVAMAEAVYHERTKHINVRYHFIREVANEGIVQIEKVGTEDDPADIMTKPVTTNKFRHCLDLASICRMDDDEEGLEAIESLRRLCQDCRDKGHNKMLRCGSIQIAMATSRNCRGNSSC</sequence>
<protein>
    <recommendedName>
        <fullName evidence="3">Reverse transcriptase Ty1/copia-type domain-containing protein</fullName>
    </recommendedName>
</protein>
<dbReference type="PANTHER" id="PTHR11439:SF491">
    <property type="entry name" value="INTEGRASE CATALYTIC DOMAIN-CONTAINING PROTEIN"/>
    <property type="match status" value="1"/>
</dbReference>
<evidence type="ECO:0000313" key="2">
    <source>
        <dbReference type="Proteomes" id="UP000233551"/>
    </source>
</evidence>
<dbReference type="EMBL" id="PGOL01004106">
    <property type="protein sequence ID" value="PKI38405.1"/>
    <property type="molecule type" value="Genomic_DNA"/>
</dbReference>
<gene>
    <name evidence="1" type="ORF">CRG98_041185</name>
</gene>
<name>A0A2I0I336_PUNGR</name>
<keyword evidence="2" id="KW-1185">Reference proteome</keyword>
<evidence type="ECO:0008006" key="3">
    <source>
        <dbReference type="Google" id="ProtNLM"/>
    </source>
</evidence>
<dbReference type="CDD" id="cd09272">
    <property type="entry name" value="RNase_HI_RT_Ty1"/>
    <property type="match status" value="1"/>
</dbReference>
<reference evidence="1 2" key="1">
    <citation type="submission" date="2017-11" db="EMBL/GenBank/DDBJ databases">
        <title>De-novo sequencing of pomegranate (Punica granatum L.) genome.</title>
        <authorList>
            <person name="Akparov Z."/>
            <person name="Amiraslanov A."/>
            <person name="Hajiyeva S."/>
            <person name="Abbasov M."/>
            <person name="Kaur K."/>
            <person name="Hamwieh A."/>
            <person name="Solovyev V."/>
            <person name="Salamov A."/>
            <person name="Braich B."/>
            <person name="Kosarev P."/>
            <person name="Mahmoud A."/>
            <person name="Hajiyev E."/>
            <person name="Babayeva S."/>
            <person name="Izzatullayeva V."/>
            <person name="Mammadov A."/>
            <person name="Mammadov A."/>
            <person name="Sharifova S."/>
            <person name="Ojaghi J."/>
            <person name="Eynullazada K."/>
            <person name="Bayramov B."/>
            <person name="Abdulazimova A."/>
            <person name="Shahmuradov I."/>
        </authorList>
    </citation>
    <scope>NUCLEOTIDE SEQUENCE [LARGE SCALE GENOMIC DNA]</scope>
    <source>
        <strain evidence="2">cv. AG2017</strain>
        <tissue evidence="1">Leaf</tissue>
    </source>
</reference>
<dbReference type="Proteomes" id="UP000233551">
    <property type="component" value="Unassembled WGS sequence"/>
</dbReference>
<accession>A0A2I0I336</accession>
<evidence type="ECO:0000313" key="1">
    <source>
        <dbReference type="EMBL" id="PKI38405.1"/>
    </source>
</evidence>
<dbReference type="PANTHER" id="PTHR11439">
    <property type="entry name" value="GAG-POL-RELATED RETROTRANSPOSON"/>
    <property type="match status" value="1"/>
</dbReference>
<dbReference type="STRING" id="22663.A0A2I0I336"/>
<organism evidence="1 2">
    <name type="scientific">Punica granatum</name>
    <name type="common">Pomegranate</name>
    <dbReference type="NCBI Taxonomy" id="22663"/>
    <lineage>
        <taxon>Eukaryota</taxon>
        <taxon>Viridiplantae</taxon>
        <taxon>Streptophyta</taxon>
        <taxon>Embryophyta</taxon>
        <taxon>Tracheophyta</taxon>
        <taxon>Spermatophyta</taxon>
        <taxon>Magnoliopsida</taxon>
        <taxon>eudicotyledons</taxon>
        <taxon>Gunneridae</taxon>
        <taxon>Pentapetalae</taxon>
        <taxon>rosids</taxon>
        <taxon>malvids</taxon>
        <taxon>Myrtales</taxon>
        <taxon>Lythraceae</taxon>
        <taxon>Punica</taxon>
    </lineage>
</organism>